<accession>M3FJF4</accession>
<dbReference type="Gene3D" id="3.40.50.300">
    <property type="entry name" value="P-loop containing nucleotide triphosphate hydrolases"/>
    <property type="match status" value="1"/>
</dbReference>
<dbReference type="InterPro" id="IPR027417">
    <property type="entry name" value="P-loop_NTPase"/>
</dbReference>
<reference evidence="3" key="1">
    <citation type="journal article" date="2013" name="Genome Announc.">
        <title>Draft Genome Sequence of Streptomyces bottropensis ATCC 25435, a Bottromycin-Producing Actinomycete.</title>
        <authorList>
            <person name="Zhang H."/>
            <person name="Zhou W."/>
            <person name="Zhuang Y."/>
            <person name="Liang X."/>
            <person name="Liu T."/>
        </authorList>
    </citation>
    <scope>NUCLEOTIDE SEQUENCE [LARGE SCALE GENOMIC DNA]</scope>
    <source>
        <strain evidence="3">ATCC 25435</strain>
    </source>
</reference>
<gene>
    <name evidence="2" type="ORF">SBD_6141</name>
</gene>
<protein>
    <submittedName>
        <fullName evidence="2">Uncharacterized protein</fullName>
    </submittedName>
</protein>
<proteinExistence type="predicted"/>
<feature type="region of interest" description="Disordered" evidence="1">
    <location>
        <begin position="57"/>
        <end position="91"/>
    </location>
</feature>
<name>M3FJF4_9ACTN</name>
<evidence type="ECO:0000313" key="3">
    <source>
        <dbReference type="Proteomes" id="UP000030760"/>
    </source>
</evidence>
<organism evidence="2 3">
    <name type="scientific">Streptomyces bottropensis ATCC 25435</name>
    <dbReference type="NCBI Taxonomy" id="1054862"/>
    <lineage>
        <taxon>Bacteria</taxon>
        <taxon>Bacillati</taxon>
        <taxon>Actinomycetota</taxon>
        <taxon>Actinomycetes</taxon>
        <taxon>Kitasatosporales</taxon>
        <taxon>Streptomycetaceae</taxon>
        <taxon>Streptomyces</taxon>
    </lineage>
</organism>
<evidence type="ECO:0000256" key="1">
    <source>
        <dbReference type="SAM" id="MobiDB-lite"/>
    </source>
</evidence>
<feature type="region of interest" description="Disordered" evidence="1">
    <location>
        <begin position="1"/>
        <end position="28"/>
    </location>
</feature>
<dbReference type="EMBL" id="KB405094">
    <property type="protein sequence ID" value="EMF53065.1"/>
    <property type="molecule type" value="Genomic_DNA"/>
</dbReference>
<sequence>MLREALGGHGASGTGSDAPGGPHPDHRVFLDSVTVTGFRGIGHKARLPLNAKPGVTLVVGRNGSGKSTCRTGPSRRSRSASPSRVTPGRPR</sequence>
<evidence type="ECO:0000313" key="2">
    <source>
        <dbReference type="EMBL" id="EMF53065.1"/>
    </source>
</evidence>
<dbReference type="SUPFAM" id="SSF52540">
    <property type="entry name" value="P-loop containing nucleoside triphosphate hydrolases"/>
    <property type="match status" value="1"/>
</dbReference>
<dbReference type="Proteomes" id="UP000030760">
    <property type="component" value="Unassembled WGS sequence"/>
</dbReference>
<dbReference type="AlphaFoldDB" id="M3FJF4"/>